<keyword evidence="1" id="KW-1133">Transmembrane helix</keyword>
<sequence length="169" mass="19155">MENKNSHIKKEGFKIPENYFENFEERLMHTIANEKVPDFPKETGFKIPDTYFEDVEIDILAKISSENVKPIRKISWVKRFNYIAGSVAAIIIVALGINSIFNGNNEINTLTATDIENSIEAGYLPISSYDVGEAFSDDIATITMTNSNELSEDDIINYLSVYNITQEEE</sequence>
<organism evidence="2 3">
    <name type="scientific">Neptunitalea chrysea</name>
    <dbReference type="NCBI Taxonomy" id="1647581"/>
    <lineage>
        <taxon>Bacteria</taxon>
        <taxon>Pseudomonadati</taxon>
        <taxon>Bacteroidota</taxon>
        <taxon>Flavobacteriia</taxon>
        <taxon>Flavobacteriales</taxon>
        <taxon>Flavobacteriaceae</taxon>
        <taxon>Neptunitalea</taxon>
    </lineage>
</organism>
<dbReference type="RefSeq" id="WP_281753508.1">
    <property type="nucleotide sequence ID" value="NZ_BRVP01000007.1"/>
</dbReference>
<dbReference type="EMBL" id="BRVP01000007">
    <property type="protein sequence ID" value="GLB52293.1"/>
    <property type="molecule type" value="Genomic_DNA"/>
</dbReference>
<feature type="transmembrane region" description="Helical" evidence="1">
    <location>
        <begin position="80"/>
        <end position="101"/>
    </location>
</feature>
<evidence type="ECO:0000256" key="1">
    <source>
        <dbReference type="SAM" id="Phobius"/>
    </source>
</evidence>
<reference evidence="2" key="1">
    <citation type="submission" date="2022-07" db="EMBL/GenBank/DDBJ databases">
        <title>Taxonomy of Novel Oxalotrophic and Methylotrophic Bacteria.</title>
        <authorList>
            <person name="Sahin N."/>
            <person name="Tani A."/>
        </authorList>
    </citation>
    <scope>NUCLEOTIDE SEQUENCE</scope>
    <source>
        <strain evidence="2">AM327</strain>
    </source>
</reference>
<accession>A0A9W6B450</accession>
<proteinExistence type="predicted"/>
<evidence type="ECO:0000313" key="3">
    <source>
        <dbReference type="Proteomes" id="UP001143545"/>
    </source>
</evidence>
<keyword evidence="1" id="KW-0812">Transmembrane</keyword>
<dbReference type="Proteomes" id="UP001143545">
    <property type="component" value="Unassembled WGS sequence"/>
</dbReference>
<evidence type="ECO:0000313" key="2">
    <source>
        <dbReference type="EMBL" id="GLB52293.1"/>
    </source>
</evidence>
<keyword evidence="3" id="KW-1185">Reference proteome</keyword>
<keyword evidence="1" id="KW-0472">Membrane</keyword>
<dbReference type="AlphaFoldDB" id="A0A9W6B450"/>
<protein>
    <submittedName>
        <fullName evidence="2">Uncharacterized protein</fullName>
    </submittedName>
</protein>
<comment type="caution">
    <text evidence="2">The sequence shown here is derived from an EMBL/GenBank/DDBJ whole genome shotgun (WGS) entry which is preliminary data.</text>
</comment>
<gene>
    <name evidence="2" type="ORF">NBRC110019_13320</name>
</gene>
<name>A0A9W6B450_9FLAO</name>